<evidence type="ECO:0008006" key="4">
    <source>
        <dbReference type="Google" id="ProtNLM"/>
    </source>
</evidence>
<protein>
    <recommendedName>
        <fullName evidence="4">RING-type domain-containing protein</fullName>
    </recommendedName>
</protein>
<keyword evidence="1" id="KW-0472">Membrane</keyword>
<dbReference type="EMBL" id="RWGY01000039">
    <property type="protein sequence ID" value="TVU11774.1"/>
    <property type="molecule type" value="Genomic_DNA"/>
</dbReference>
<proteinExistence type="predicted"/>
<sequence length="173" mass="18274">MGDDAQALGGIIAFAVIFFVGILFFICALCSIEPARDTADAELSLARALAAYEALAAARAEAIRQSEQQAVKPPLPVHLPYFPYAASSETAECAICLEPLLTGHAGTQDLQHDVEEAEVPGGAAACSRTQATAAEAPLVYAICLEELRHGQYVVMLCGKSQEFCQHSGVLLSH</sequence>
<dbReference type="Proteomes" id="UP000324897">
    <property type="component" value="Chromosome 3"/>
</dbReference>
<keyword evidence="3" id="KW-1185">Reference proteome</keyword>
<accession>A0A5J9TKG7</accession>
<reference evidence="2 3" key="1">
    <citation type="journal article" date="2019" name="Sci. Rep.">
        <title>A high-quality genome of Eragrostis curvula grass provides insights into Poaceae evolution and supports new strategies to enhance forage quality.</title>
        <authorList>
            <person name="Carballo J."/>
            <person name="Santos B.A.C.M."/>
            <person name="Zappacosta D."/>
            <person name="Garbus I."/>
            <person name="Selva J.P."/>
            <person name="Gallo C.A."/>
            <person name="Diaz A."/>
            <person name="Albertini E."/>
            <person name="Caccamo M."/>
            <person name="Echenique V."/>
        </authorList>
    </citation>
    <scope>NUCLEOTIDE SEQUENCE [LARGE SCALE GENOMIC DNA]</scope>
    <source>
        <strain evidence="3">cv. Victoria</strain>
        <tissue evidence="2">Leaf</tissue>
    </source>
</reference>
<feature type="non-terminal residue" evidence="2">
    <location>
        <position position="1"/>
    </location>
</feature>
<name>A0A5J9TKG7_9POAL</name>
<dbReference type="Gramene" id="TVU11774">
    <property type="protein sequence ID" value="TVU11774"/>
    <property type="gene ID" value="EJB05_45376"/>
</dbReference>
<feature type="transmembrane region" description="Helical" evidence="1">
    <location>
        <begin position="6"/>
        <end position="29"/>
    </location>
</feature>
<gene>
    <name evidence="2" type="ORF">EJB05_45376</name>
</gene>
<keyword evidence="1" id="KW-1133">Transmembrane helix</keyword>
<dbReference type="AlphaFoldDB" id="A0A5J9TKG7"/>
<evidence type="ECO:0000313" key="3">
    <source>
        <dbReference type="Proteomes" id="UP000324897"/>
    </source>
</evidence>
<evidence type="ECO:0000256" key="1">
    <source>
        <dbReference type="SAM" id="Phobius"/>
    </source>
</evidence>
<evidence type="ECO:0000313" key="2">
    <source>
        <dbReference type="EMBL" id="TVU11774.1"/>
    </source>
</evidence>
<comment type="caution">
    <text evidence="2">The sequence shown here is derived from an EMBL/GenBank/DDBJ whole genome shotgun (WGS) entry which is preliminary data.</text>
</comment>
<keyword evidence="1" id="KW-0812">Transmembrane</keyword>
<organism evidence="2 3">
    <name type="scientific">Eragrostis curvula</name>
    <name type="common">weeping love grass</name>
    <dbReference type="NCBI Taxonomy" id="38414"/>
    <lineage>
        <taxon>Eukaryota</taxon>
        <taxon>Viridiplantae</taxon>
        <taxon>Streptophyta</taxon>
        <taxon>Embryophyta</taxon>
        <taxon>Tracheophyta</taxon>
        <taxon>Spermatophyta</taxon>
        <taxon>Magnoliopsida</taxon>
        <taxon>Liliopsida</taxon>
        <taxon>Poales</taxon>
        <taxon>Poaceae</taxon>
        <taxon>PACMAD clade</taxon>
        <taxon>Chloridoideae</taxon>
        <taxon>Eragrostideae</taxon>
        <taxon>Eragrostidinae</taxon>
        <taxon>Eragrostis</taxon>
    </lineage>
</organism>